<evidence type="ECO:0000259" key="10">
    <source>
        <dbReference type="SMART" id="SM01131"/>
    </source>
</evidence>
<dbReference type="Pfam" id="PF02833">
    <property type="entry name" value="DHHA2"/>
    <property type="match status" value="1"/>
</dbReference>
<dbReference type="InterPro" id="IPR004097">
    <property type="entry name" value="DHHA2"/>
</dbReference>
<reference evidence="11 12" key="1">
    <citation type="journal article" date="2015" name="Genome Announc.">
        <title>Expanding the biotechnology potential of lactobacilli through comparative genomics of 213 strains and associated genera.</title>
        <authorList>
            <person name="Sun Z."/>
            <person name="Harris H.M."/>
            <person name="McCann A."/>
            <person name="Guo C."/>
            <person name="Argimon S."/>
            <person name="Zhang W."/>
            <person name="Yang X."/>
            <person name="Jeffery I.B."/>
            <person name="Cooney J.C."/>
            <person name="Kagawa T.F."/>
            <person name="Liu W."/>
            <person name="Song Y."/>
            <person name="Salvetti E."/>
            <person name="Wrobel A."/>
            <person name="Rasinkangas P."/>
            <person name="Parkhill J."/>
            <person name="Rea M.C."/>
            <person name="O'Sullivan O."/>
            <person name="Ritari J."/>
            <person name="Douillard F.P."/>
            <person name="Paul Ross R."/>
            <person name="Yang R."/>
            <person name="Briner A.E."/>
            <person name="Felis G.E."/>
            <person name="de Vos W.M."/>
            <person name="Barrangou R."/>
            <person name="Klaenhammer T.R."/>
            <person name="Caufield P.W."/>
            <person name="Cui Y."/>
            <person name="Zhang H."/>
            <person name="O'Toole P.W."/>
        </authorList>
    </citation>
    <scope>NUCLEOTIDE SEQUENCE [LARGE SCALE GENOMIC DNA]</scope>
    <source>
        <strain evidence="11 12">DSM 17758</strain>
    </source>
</reference>
<dbReference type="SMART" id="SM01131">
    <property type="entry name" value="DHHA2"/>
    <property type="match status" value="1"/>
</dbReference>
<evidence type="ECO:0000256" key="2">
    <source>
        <dbReference type="ARBA" id="ARBA00007350"/>
    </source>
</evidence>
<sequence length="324" mass="35956">MWLDLSHMDKKEYLLMAEELVFGHQNPDTDAIVAAIAFAHLQQQRGYDTEAVALGEVNEETAYALDHFNHQAPRVITRASVEVKKVMLVDHNEPQQSVSDIADVKVTHVIDHHRIMGFDTSEPLYYRAEPVGCTSTILWELYNEENVTIPADIAGLMLSAIISDTLLFKSPTTTPLDQQAVKSLAKIANVDYETYGLEMLKAGTDLSSKSEQELIDLDAKSFDMSGHSVRVAQINTVDLDDVLARQTALKTAIQAEISEQHYDLFVLIITNILNSDSEAVVLGSDQGKAAFEKAFNKQLVNDRANLPGVVSRKKQVVPQLTEAY</sequence>
<dbReference type="STRING" id="1423735.FC15_GL001248"/>
<dbReference type="GO" id="GO:0004427">
    <property type="term" value="F:inorganic diphosphate phosphatase activity"/>
    <property type="evidence" value="ECO:0007669"/>
    <property type="project" value="UniProtKB-EC"/>
</dbReference>
<dbReference type="Gene3D" id="3.90.1640.10">
    <property type="entry name" value="inorganic pyrophosphatase (n-terminal core)"/>
    <property type="match status" value="1"/>
</dbReference>
<dbReference type="SUPFAM" id="SSF64182">
    <property type="entry name" value="DHH phosphoesterases"/>
    <property type="match status" value="1"/>
</dbReference>
<dbReference type="GO" id="GO:0005737">
    <property type="term" value="C:cytoplasm"/>
    <property type="evidence" value="ECO:0007669"/>
    <property type="project" value="InterPro"/>
</dbReference>
<dbReference type="AlphaFoldDB" id="A0A0R1W418"/>
<dbReference type="EMBL" id="AZFX01000036">
    <property type="protein sequence ID" value="KRM10644.1"/>
    <property type="molecule type" value="Genomic_DNA"/>
</dbReference>
<evidence type="ECO:0000256" key="3">
    <source>
        <dbReference type="ARBA" id="ARBA00012146"/>
    </source>
</evidence>
<dbReference type="PATRIC" id="fig|1423735.3.peg.1294"/>
<evidence type="ECO:0000256" key="6">
    <source>
        <dbReference type="ARBA" id="ARBA00023211"/>
    </source>
</evidence>
<evidence type="ECO:0000256" key="9">
    <source>
        <dbReference type="ARBA" id="ARBA00071223"/>
    </source>
</evidence>
<proteinExistence type="inferred from homology"/>
<comment type="catalytic activity">
    <reaction evidence="8">
        <text>diphosphate + H2O = 2 phosphate + H(+)</text>
        <dbReference type="Rhea" id="RHEA:24576"/>
        <dbReference type="ChEBI" id="CHEBI:15377"/>
        <dbReference type="ChEBI" id="CHEBI:15378"/>
        <dbReference type="ChEBI" id="CHEBI:33019"/>
        <dbReference type="ChEBI" id="CHEBI:43474"/>
        <dbReference type="EC" id="3.6.1.1"/>
    </reaction>
</comment>
<feature type="domain" description="DHHA2" evidence="10">
    <location>
        <begin position="196"/>
        <end position="324"/>
    </location>
</feature>
<dbReference type="FunFam" id="3.10.310.20:FF:000001">
    <property type="entry name" value="Probable manganese-dependent inorganic pyrophosphatase"/>
    <property type="match status" value="1"/>
</dbReference>
<evidence type="ECO:0000256" key="5">
    <source>
        <dbReference type="ARBA" id="ARBA00022801"/>
    </source>
</evidence>
<evidence type="ECO:0000313" key="11">
    <source>
        <dbReference type="EMBL" id="KRM10644.1"/>
    </source>
</evidence>
<dbReference type="FunFam" id="3.90.1640.10:FF:000001">
    <property type="entry name" value="Probable manganese-dependent inorganic pyrophosphatase"/>
    <property type="match status" value="1"/>
</dbReference>
<organism evidence="11 12">
    <name type="scientific">Lapidilactobacillus concavus DSM 17758</name>
    <dbReference type="NCBI Taxonomy" id="1423735"/>
    <lineage>
        <taxon>Bacteria</taxon>
        <taxon>Bacillati</taxon>
        <taxon>Bacillota</taxon>
        <taxon>Bacilli</taxon>
        <taxon>Lactobacillales</taxon>
        <taxon>Lactobacillaceae</taxon>
        <taxon>Lapidilactobacillus</taxon>
    </lineage>
</organism>
<keyword evidence="4" id="KW-0479">Metal-binding</keyword>
<dbReference type="InterPro" id="IPR038222">
    <property type="entry name" value="DHHA2_dom_sf"/>
</dbReference>
<keyword evidence="5" id="KW-0378">Hydrolase</keyword>
<comment type="similarity">
    <text evidence="2">Belongs to the PPase class C family.</text>
</comment>
<evidence type="ECO:0000256" key="8">
    <source>
        <dbReference type="ARBA" id="ARBA00047820"/>
    </source>
</evidence>
<keyword evidence="6" id="KW-0464">Manganese</keyword>
<dbReference type="NCBIfam" id="NF003877">
    <property type="entry name" value="PRK05427.1"/>
    <property type="match status" value="1"/>
</dbReference>
<name>A0A0R1W418_9LACO</name>
<dbReference type="InterPro" id="IPR001667">
    <property type="entry name" value="DDH_dom"/>
</dbReference>
<dbReference type="EC" id="3.6.1.1" evidence="3"/>
<comment type="cofactor">
    <cofactor evidence="1">
        <name>Mn(2+)</name>
        <dbReference type="ChEBI" id="CHEBI:29035"/>
    </cofactor>
</comment>
<gene>
    <name evidence="11" type="ORF">FC15_GL001248</name>
</gene>
<dbReference type="PANTHER" id="PTHR12112">
    <property type="entry name" value="BNIP - RELATED"/>
    <property type="match status" value="1"/>
</dbReference>
<evidence type="ECO:0000313" key="12">
    <source>
        <dbReference type="Proteomes" id="UP000051315"/>
    </source>
</evidence>
<evidence type="ECO:0000256" key="1">
    <source>
        <dbReference type="ARBA" id="ARBA00001936"/>
    </source>
</evidence>
<dbReference type="Proteomes" id="UP000051315">
    <property type="component" value="Unassembled WGS sequence"/>
</dbReference>
<dbReference type="InterPro" id="IPR038763">
    <property type="entry name" value="DHH_sf"/>
</dbReference>
<dbReference type="Gene3D" id="3.10.310.20">
    <property type="entry name" value="DHHA2 domain"/>
    <property type="match status" value="1"/>
</dbReference>
<evidence type="ECO:0000256" key="4">
    <source>
        <dbReference type="ARBA" id="ARBA00022723"/>
    </source>
</evidence>
<dbReference type="PANTHER" id="PTHR12112:SF22">
    <property type="entry name" value="MANGANESE-DEPENDENT INORGANIC PYROPHOSPHATASE-RELATED"/>
    <property type="match status" value="1"/>
</dbReference>
<evidence type="ECO:0000256" key="7">
    <source>
        <dbReference type="ARBA" id="ARBA00032535"/>
    </source>
</evidence>
<dbReference type="Pfam" id="PF01368">
    <property type="entry name" value="DHH"/>
    <property type="match status" value="1"/>
</dbReference>
<protein>
    <recommendedName>
        <fullName evidence="9">Probable manganese-dependent inorganic pyrophosphatase</fullName>
        <ecNumber evidence="3">3.6.1.1</ecNumber>
    </recommendedName>
    <alternativeName>
        <fullName evidence="7">Pyrophosphate phospho-hydrolase</fullName>
    </alternativeName>
</protein>
<comment type="caution">
    <text evidence="11">The sequence shown here is derived from an EMBL/GenBank/DDBJ whole genome shotgun (WGS) entry which is preliminary data.</text>
</comment>
<dbReference type="GO" id="GO:0046872">
    <property type="term" value="F:metal ion binding"/>
    <property type="evidence" value="ECO:0007669"/>
    <property type="project" value="UniProtKB-KW"/>
</dbReference>
<keyword evidence="12" id="KW-1185">Reference proteome</keyword>
<accession>A0A0R1W418</accession>